<dbReference type="Proteomes" id="UP001060085">
    <property type="component" value="Linkage Group LG04"/>
</dbReference>
<sequence>MALTEEFVENKQKQESAKKKKREKKKASHRINRHVSSISNKTRLVFPTPRFRALIRSGNSSILFWTKTTFIFKCHITKSNLPSNLTVIWKDGSRTEQPDTLKTPSKKQQPSHLGRLMRIGLFTSPTCLASWSRQKLILLDCEAQSCSSQGLKNMG</sequence>
<evidence type="ECO:0000313" key="2">
    <source>
        <dbReference type="Proteomes" id="UP001060085"/>
    </source>
</evidence>
<organism evidence="1 2">
    <name type="scientific">Catharanthus roseus</name>
    <name type="common">Madagascar periwinkle</name>
    <name type="synonym">Vinca rosea</name>
    <dbReference type="NCBI Taxonomy" id="4058"/>
    <lineage>
        <taxon>Eukaryota</taxon>
        <taxon>Viridiplantae</taxon>
        <taxon>Streptophyta</taxon>
        <taxon>Embryophyta</taxon>
        <taxon>Tracheophyta</taxon>
        <taxon>Spermatophyta</taxon>
        <taxon>Magnoliopsida</taxon>
        <taxon>eudicotyledons</taxon>
        <taxon>Gunneridae</taxon>
        <taxon>Pentapetalae</taxon>
        <taxon>asterids</taxon>
        <taxon>lamiids</taxon>
        <taxon>Gentianales</taxon>
        <taxon>Apocynaceae</taxon>
        <taxon>Rauvolfioideae</taxon>
        <taxon>Vinceae</taxon>
        <taxon>Catharanthinae</taxon>
        <taxon>Catharanthus</taxon>
    </lineage>
</organism>
<gene>
    <name evidence="1" type="ORF">M9H77_16736</name>
</gene>
<dbReference type="EMBL" id="CM044704">
    <property type="protein sequence ID" value="KAI5666883.1"/>
    <property type="molecule type" value="Genomic_DNA"/>
</dbReference>
<comment type="caution">
    <text evidence="1">The sequence shown here is derived from an EMBL/GenBank/DDBJ whole genome shotgun (WGS) entry which is preliminary data.</text>
</comment>
<protein>
    <submittedName>
        <fullName evidence="1">Uncharacterized protein</fullName>
    </submittedName>
</protein>
<name>A0ACC0B2M2_CATRO</name>
<reference evidence="2" key="1">
    <citation type="journal article" date="2023" name="Nat. Plants">
        <title>Single-cell RNA sequencing provides a high-resolution roadmap for understanding the multicellular compartmentation of specialized metabolism.</title>
        <authorList>
            <person name="Sun S."/>
            <person name="Shen X."/>
            <person name="Li Y."/>
            <person name="Li Y."/>
            <person name="Wang S."/>
            <person name="Li R."/>
            <person name="Zhang H."/>
            <person name="Shen G."/>
            <person name="Guo B."/>
            <person name="Wei J."/>
            <person name="Xu J."/>
            <person name="St-Pierre B."/>
            <person name="Chen S."/>
            <person name="Sun C."/>
        </authorList>
    </citation>
    <scope>NUCLEOTIDE SEQUENCE [LARGE SCALE GENOMIC DNA]</scope>
</reference>
<accession>A0ACC0B2M2</accession>
<evidence type="ECO:0000313" key="1">
    <source>
        <dbReference type="EMBL" id="KAI5666883.1"/>
    </source>
</evidence>
<proteinExistence type="predicted"/>
<keyword evidence="2" id="KW-1185">Reference proteome</keyword>